<proteinExistence type="inferred from homology"/>
<evidence type="ECO:0000256" key="4">
    <source>
        <dbReference type="ARBA" id="ARBA00023089"/>
    </source>
</evidence>
<dbReference type="PANTHER" id="PTHR31791">
    <property type="entry name" value="FRIGIDA-LIKE PROTEIN 3-RELATED"/>
    <property type="match status" value="1"/>
</dbReference>
<dbReference type="OrthoDB" id="1166041at2759"/>
<keyword evidence="2" id="KW-0217">Developmental protein</keyword>
<dbReference type="Proteomes" id="UP000515151">
    <property type="component" value="Chromosome 7"/>
</dbReference>
<feature type="region of interest" description="Disordered" evidence="6">
    <location>
        <begin position="1179"/>
        <end position="1206"/>
    </location>
</feature>
<gene>
    <name evidence="8" type="primary">LOC116214048</name>
</gene>
<dbReference type="Pfam" id="PF07899">
    <property type="entry name" value="Frigida"/>
    <property type="match status" value="2"/>
</dbReference>
<feature type="coiled-coil region" evidence="5">
    <location>
        <begin position="46"/>
        <end position="90"/>
    </location>
</feature>
<feature type="region of interest" description="Disordered" evidence="6">
    <location>
        <begin position="1091"/>
        <end position="1148"/>
    </location>
</feature>
<dbReference type="GO" id="GO:0009908">
    <property type="term" value="P:flower development"/>
    <property type="evidence" value="ECO:0007669"/>
    <property type="project" value="UniProtKB-KW"/>
</dbReference>
<evidence type="ECO:0000256" key="5">
    <source>
        <dbReference type="SAM" id="Coils"/>
    </source>
</evidence>
<evidence type="ECO:0000256" key="6">
    <source>
        <dbReference type="SAM" id="MobiDB-lite"/>
    </source>
</evidence>
<dbReference type="PANTHER" id="PTHR31791:SF60">
    <property type="entry name" value="FRIGIDA-LIKE PROTEIN 5"/>
    <property type="match status" value="1"/>
</dbReference>
<feature type="coiled-coil region" evidence="5">
    <location>
        <begin position="377"/>
        <end position="432"/>
    </location>
</feature>
<dbReference type="GO" id="GO:0030154">
    <property type="term" value="P:cell differentiation"/>
    <property type="evidence" value="ECO:0007669"/>
    <property type="project" value="UniProtKB-KW"/>
</dbReference>
<reference evidence="7" key="1">
    <citation type="journal article" date="2020" name="Plant Biotechnol. J.">
        <title>The pomegranate (Punica granatum L.) draft genome dissects genetic divergence between soft- and hard-seeded cultivars.</title>
        <authorList>
            <person name="Luo X."/>
            <person name="Li H."/>
            <person name="Wu Z."/>
            <person name="Yao W."/>
            <person name="Zhao P."/>
            <person name="Cao D."/>
            <person name="Yu H."/>
            <person name="Li K."/>
            <person name="Poudel K."/>
            <person name="Zhao D."/>
            <person name="Zhang F."/>
            <person name="Xia X."/>
            <person name="Chen L."/>
            <person name="Wang Q."/>
            <person name="Jing D."/>
            <person name="Cao S."/>
        </authorList>
    </citation>
    <scope>NUCLEOTIDE SEQUENCE [LARGE SCALE GENOMIC DNA]</scope>
    <source>
        <strain evidence="7">cv. Tunisia</strain>
    </source>
</reference>
<reference evidence="8" key="2">
    <citation type="submission" date="2025-08" db="UniProtKB">
        <authorList>
            <consortium name="RefSeq"/>
        </authorList>
    </citation>
    <scope>IDENTIFICATION</scope>
    <source>
        <tissue evidence="8">Leaf</tissue>
    </source>
</reference>
<evidence type="ECO:0000256" key="1">
    <source>
        <dbReference type="ARBA" id="ARBA00008956"/>
    </source>
</evidence>
<evidence type="ECO:0000313" key="8">
    <source>
        <dbReference type="RefSeq" id="XP_031405142.1"/>
    </source>
</evidence>
<feature type="compositionally biased region" description="Basic and acidic residues" evidence="6">
    <location>
        <begin position="1091"/>
        <end position="1100"/>
    </location>
</feature>
<name>A0A6P8E5B8_PUNGR</name>
<keyword evidence="4" id="KW-0287">Flowering</keyword>
<dbReference type="RefSeq" id="XP_031405142.1">
    <property type="nucleotide sequence ID" value="XM_031549282.1"/>
</dbReference>
<keyword evidence="7" id="KW-1185">Reference proteome</keyword>
<dbReference type="AlphaFoldDB" id="A0A6P8E5B8"/>
<dbReference type="InterPro" id="IPR012474">
    <property type="entry name" value="Frigida"/>
</dbReference>
<feature type="region of interest" description="Disordered" evidence="6">
    <location>
        <begin position="812"/>
        <end position="831"/>
    </location>
</feature>
<accession>A0A6P8E5B8</accession>
<keyword evidence="3" id="KW-0221">Differentiation</keyword>
<comment type="similarity">
    <text evidence="1">Belongs to the Frigida family.</text>
</comment>
<feature type="coiled-coil region" evidence="5">
    <location>
        <begin position="121"/>
        <end position="348"/>
    </location>
</feature>
<sequence length="1218" mass="140061">MPASMDGAVVPTDLTVAKMKKDSFRDNFLFLSLQWKDLEEHYAAVHEALERKRNELSSTEESLREILLEVEAKQHEFEALEALIEEQCKDLDARADEYGEKYRLAIEKKGREIETAVERRLSEIEEKEKSFESQSASLQRLIDERFEEVARKEKKVEAVSAKLREQLAELKLKEKRYDERVREFELANLQYESDRVKLSERSREVESQERWIEQRLDELDLKNQEVEERSRELELNKSRFERDRGVFNERFREFELKENQVERRAQELEKKNKQLEVRLGDLESRRRIFEVDRGKFEVGLRELESNMKKLASDSEKLDKESRELDSKAKKLEGQHKELVARKREFDERVQKFVITEFKTKFDREKLDDQFRESAVKEKQLEGRHKELESSKKAFEEQVEKFNLMERKLEETSKEVELKAKQYEEKCKNLENANLRGFVAVDGKSLQVLLNECRDDHDRIRDGVSFLLRMYPDPAKVVLDAMEGFFPPHLKKGVVEFKGSTVRASCILLLEQLMKISPDIKEDIKSEATKLSFDWFTKLKPDNNHSCQILGFLLLIASYNCHNAFDVNELLRYAKVIAHRRRVPELCRVLGFRDEIPGFIQDLLGKKQHLAALKFASRFDLLSEFPPRPIMKEFMDMSRSAFKAISDNENSSPEETVQIQATNKRIGDLKAAMRCIQDHKLNAGFSPVEIKKAISLLEKQLADRIKAAATVGNRTKLQESNDMRGSPRICSPVPSTVPVTANCSMAEKAVVIVAPDTLMRRQRSMEQSQPDKSQQAPQSILADNNQVQPMDAESEQLVGLPTHQDHLSKEDAPLDARSTTPKNAQSEHQHSPVDVGAEVLRQLLTGDMQDKLVQQKIVHLLKSSSEPADLAFDVIQGPHSSGSGKDESSSELGIPVKRSILLLKELKGFSYKVNPQLNQKARKFAMIYKSNLKKTKDNHIGVIFLLQFLDAFKVLLDANEVTCLLDPSVWCKEVPDSCQRHGLQDFIPNFIEGLIKKNQRLNAVKYIHAMELESRFPVVAILKDHLAHWENKGDELLRGQTVTIPVQNKAFDVRVAAAKDAIKCISLCKLESMYPSKELEEYIESLNKQKERMRKSEESEAAKPLAGTKRKSDYCDGERHTTEQASSTVASSISGSNTTIKSQPRWQKKRKTKFIGELDPDFVPPPPRKFYPKKQRFHGIASGPFVKPTGRAQFLDPEDDDGPFQSHFRADSGCGRYCH</sequence>
<feature type="compositionally biased region" description="Low complexity" evidence="6">
    <location>
        <begin position="1125"/>
        <end position="1135"/>
    </location>
</feature>
<evidence type="ECO:0000256" key="3">
    <source>
        <dbReference type="ARBA" id="ARBA00022782"/>
    </source>
</evidence>
<protein>
    <submittedName>
        <fullName evidence="8">FRIGIDA-like protein 5 isoform X1</fullName>
    </submittedName>
</protein>
<evidence type="ECO:0000256" key="2">
    <source>
        <dbReference type="ARBA" id="ARBA00022473"/>
    </source>
</evidence>
<keyword evidence="5" id="KW-0175">Coiled coil</keyword>
<evidence type="ECO:0000313" key="7">
    <source>
        <dbReference type="Proteomes" id="UP000515151"/>
    </source>
</evidence>
<feature type="compositionally biased region" description="Basic and acidic residues" evidence="6">
    <location>
        <begin position="1109"/>
        <end position="1121"/>
    </location>
</feature>
<organism evidence="7 8">
    <name type="scientific">Punica granatum</name>
    <name type="common">Pomegranate</name>
    <dbReference type="NCBI Taxonomy" id="22663"/>
    <lineage>
        <taxon>Eukaryota</taxon>
        <taxon>Viridiplantae</taxon>
        <taxon>Streptophyta</taxon>
        <taxon>Embryophyta</taxon>
        <taxon>Tracheophyta</taxon>
        <taxon>Spermatophyta</taxon>
        <taxon>Magnoliopsida</taxon>
        <taxon>eudicotyledons</taxon>
        <taxon>Gunneridae</taxon>
        <taxon>Pentapetalae</taxon>
        <taxon>rosids</taxon>
        <taxon>malvids</taxon>
        <taxon>Myrtales</taxon>
        <taxon>Lythraceae</taxon>
        <taxon>Punica</taxon>
    </lineage>
</organism>
<dbReference type="GeneID" id="116214048"/>